<dbReference type="PROSITE" id="PS51175">
    <property type="entry name" value="CBM6"/>
    <property type="match status" value="5"/>
</dbReference>
<gene>
    <name evidence="4" type="ORF">FisN_5Hh185</name>
</gene>
<protein>
    <recommendedName>
        <fullName evidence="3">CBM6 domain-containing protein</fullName>
    </recommendedName>
</protein>
<evidence type="ECO:0000256" key="2">
    <source>
        <dbReference type="SAM" id="SignalP"/>
    </source>
</evidence>
<comment type="caution">
    <text evidence="4">The sequence shown here is derived from an EMBL/GenBank/DDBJ whole genome shotgun (WGS) entry which is preliminary data.</text>
</comment>
<dbReference type="InterPro" id="IPR005084">
    <property type="entry name" value="CBM6"/>
</dbReference>
<dbReference type="OrthoDB" id="5211809at2759"/>
<dbReference type="InterPro" id="IPR006584">
    <property type="entry name" value="Cellulose-bd_IV"/>
</dbReference>
<evidence type="ECO:0000313" key="4">
    <source>
        <dbReference type="EMBL" id="GAX16813.1"/>
    </source>
</evidence>
<feature type="signal peptide" evidence="2">
    <location>
        <begin position="1"/>
        <end position="23"/>
    </location>
</feature>
<feature type="domain" description="CBM6" evidence="3">
    <location>
        <begin position="607"/>
        <end position="727"/>
    </location>
</feature>
<accession>A0A1Z5JS07</accession>
<evidence type="ECO:0000256" key="1">
    <source>
        <dbReference type="ARBA" id="ARBA00022729"/>
    </source>
</evidence>
<feature type="domain" description="CBM6" evidence="3">
    <location>
        <begin position="471"/>
        <end position="591"/>
    </location>
</feature>
<feature type="domain" description="CBM6" evidence="3">
    <location>
        <begin position="189"/>
        <end position="308"/>
    </location>
</feature>
<name>A0A1Z5JS07_FISSO</name>
<dbReference type="CDD" id="cd04080">
    <property type="entry name" value="CBM6_cellulase-like"/>
    <property type="match status" value="3"/>
</dbReference>
<dbReference type="Gene3D" id="2.60.120.260">
    <property type="entry name" value="Galactose-binding domain-like"/>
    <property type="match status" value="5"/>
</dbReference>
<evidence type="ECO:0000313" key="5">
    <source>
        <dbReference type="Proteomes" id="UP000198406"/>
    </source>
</evidence>
<dbReference type="InParanoid" id="A0A1Z5JS07"/>
<evidence type="ECO:0000259" key="3">
    <source>
        <dbReference type="PROSITE" id="PS51175"/>
    </source>
</evidence>
<dbReference type="GO" id="GO:0030246">
    <property type="term" value="F:carbohydrate binding"/>
    <property type="evidence" value="ECO:0007669"/>
    <property type="project" value="InterPro"/>
</dbReference>
<keyword evidence="5" id="KW-1185">Reference proteome</keyword>
<dbReference type="AlphaFoldDB" id="A0A1Z5JS07"/>
<dbReference type="EMBL" id="BDSP01000111">
    <property type="protein sequence ID" value="GAX16813.1"/>
    <property type="molecule type" value="Genomic_DNA"/>
</dbReference>
<feature type="domain" description="CBM6" evidence="3">
    <location>
        <begin position="324"/>
        <end position="444"/>
    </location>
</feature>
<dbReference type="SMART" id="SM00606">
    <property type="entry name" value="CBD_IV"/>
    <property type="match status" value="5"/>
</dbReference>
<reference evidence="4 5" key="1">
    <citation type="journal article" date="2015" name="Plant Cell">
        <title>Oil accumulation by the oleaginous diatom Fistulifera solaris as revealed by the genome and transcriptome.</title>
        <authorList>
            <person name="Tanaka T."/>
            <person name="Maeda Y."/>
            <person name="Veluchamy A."/>
            <person name="Tanaka M."/>
            <person name="Abida H."/>
            <person name="Marechal E."/>
            <person name="Bowler C."/>
            <person name="Muto M."/>
            <person name="Sunaga Y."/>
            <person name="Tanaka M."/>
            <person name="Yoshino T."/>
            <person name="Taniguchi T."/>
            <person name="Fukuda Y."/>
            <person name="Nemoto M."/>
            <person name="Matsumoto M."/>
            <person name="Wong P.S."/>
            <person name="Aburatani S."/>
            <person name="Fujibuchi W."/>
        </authorList>
    </citation>
    <scope>NUCLEOTIDE SEQUENCE [LARGE SCALE GENOMIC DNA]</scope>
    <source>
        <strain evidence="4 5">JPCC DA0580</strain>
    </source>
</reference>
<organism evidence="4 5">
    <name type="scientific">Fistulifera solaris</name>
    <name type="common">Oleaginous diatom</name>
    <dbReference type="NCBI Taxonomy" id="1519565"/>
    <lineage>
        <taxon>Eukaryota</taxon>
        <taxon>Sar</taxon>
        <taxon>Stramenopiles</taxon>
        <taxon>Ochrophyta</taxon>
        <taxon>Bacillariophyta</taxon>
        <taxon>Bacillariophyceae</taxon>
        <taxon>Bacillariophycidae</taxon>
        <taxon>Naviculales</taxon>
        <taxon>Naviculaceae</taxon>
        <taxon>Fistulifera</taxon>
    </lineage>
</organism>
<dbReference type="SUPFAM" id="SSF49785">
    <property type="entry name" value="Galactose-binding domain-like"/>
    <property type="match status" value="5"/>
</dbReference>
<keyword evidence="1 2" id="KW-0732">Signal</keyword>
<sequence>MRTRAFVAHLGVLIAGAAIAAEAHQERSLRHRHVRRRLEQDFQVKLFAGEYVDMEGIVIENSTEGNKAIGWIDQGDWAAYNITLPSAGTYDLKLEVASPTGDGSLSVTDFVSNQEYAFFSDLPNTSDWQNWETVSVSVELPEGSSTLKLNFLSPGFNLLSLELSESVVVDENDESPSESFKHIYESGSLRIPADKFSSMEGIVVESSSEGGYSIGWLDAGDMVTYNVSLPLAGVYKLEMRIASPSGNGAFSITDSSNQEFALMTRLPQTNDWQSWQTISFEFTLPAGPSDLVVNVLRSGWNLLWLELSSTDEPSFEPQEDEFRLRLPADEFLSMQGIVVETLPDGGRYVAWLDPDDWMTYSITVPSNGTYRIDMQVSSPAGIGAFELSNLDTREVYGFENYFPATGGWQNWETVRLNATLPAGSLTMKVQVLDPGWNLLSIEIVGLMPGNNTDESPEGNNDDGVVEEDVRVRISASNYSSMEGIVTETSSEGSESIGSLDAGDSVNYEISLPTRGLYGAQMRVSNFTEDSAFVLSNTDNGEEYAFVNNTSTTEDVGNWENISFNTTLPSGFLPLQLKIVGPGWSLLWIEFNLLESHQNSTYYDQFQATISASNFSSMEGVELQEFPEGLQQIGLLEKGDWAAFNLSIPYEGTYKMILQVSSPSGEGSFEVVDMESETIYATVNTLPETGSWEALGNVTRVILLSAGRVSLQIRVLEPGWNLASISLEKVLPLFGANGEDFTIEAPDTINGKPSWDEPIIRDPWTPILDDAVFRDPLATDFAALASNP</sequence>
<feature type="domain" description="CBM6" evidence="3">
    <location>
        <begin position="44"/>
        <end position="164"/>
    </location>
</feature>
<proteinExistence type="predicted"/>
<dbReference type="Proteomes" id="UP000198406">
    <property type="component" value="Unassembled WGS sequence"/>
</dbReference>
<feature type="chain" id="PRO_5012396581" description="CBM6 domain-containing protein" evidence="2">
    <location>
        <begin position="24"/>
        <end position="787"/>
    </location>
</feature>
<dbReference type="Pfam" id="PF03422">
    <property type="entry name" value="CBM_6"/>
    <property type="match status" value="5"/>
</dbReference>
<dbReference type="InterPro" id="IPR008979">
    <property type="entry name" value="Galactose-bd-like_sf"/>
</dbReference>